<comment type="caution">
    <text evidence="6">The sequence shown here is derived from an EMBL/GenBank/DDBJ whole genome shotgun (WGS) entry which is preliminary data.</text>
</comment>
<dbReference type="AlphaFoldDB" id="A0A2A4JM02"/>
<dbReference type="InterPro" id="IPR016024">
    <property type="entry name" value="ARM-type_fold"/>
</dbReference>
<evidence type="ECO:0000256" key="2">
    <source>
        <dbReference type="ARBA" id="ARBA00022448"/>
    </source>
</evidence>
<dbReference type="GO" id="GO:0005737">
    <property type="term" value="C:cytoplasm"/>
    <property type="evidence" value="ECO:0007669"/>
    <property type="project" value="UniProtKB-SubCell"/>
</dbReference>
<comment type="subcellular location">
    <subcellularLocation>
        <location evidence="1">Cytoplasm</location>
    </subcellularLocation>
</comment>
<dbReference type="Gene3D" id="1.25.10.10">
    <property type="entry name" value="Leucine-rich Repeat Variant"/>
    <property type="match status" value="1"/>
</dbReference>
<evidence type="ECO:0000256" key="3">
    <source>
        <dbReference type="ARBA" id="ARBA00022490"/>
    </source>
</evidence>
<evidence type="ECO:0000313" key="6">
    <source>
        <dbReference type="EMBL" id="PCG72432.1"/>
    </source>
</evidence>
<accession>A0A2A4JM02</accession>
<dbReference type="GO" id="GO:0006606">
    <property type="term" value="P:protein import into nucleus"/>
    <property type="evidence" value="ECO:0007669"/>
    <property type="project" value="InterPro"/>
</dbReference>
<evidence type="ECO:0000256" key="1">
    <source>
        <dbReference type="ARBA" id="ARBA00004496"/>
    </source>
</evidence>
<keyword evidence="4" id="KW-0677">Repeat</keyword>
<evidence type="ECO:0008006" key="7">
    <source>
        <dbReference type="Google" id="ProtNLM"/>
    </source>
</evidence>
<protein>
    <recommendedName>
        <fullName evidence="7">TOG domain-containing protein</fullName>
    </recommendedName>
</protein>
<proteinExistence type="predicted"/>
<evidence type="ECO:0000256" key="4">
    <source>
        <dbReference type="ARBA" id="ARBA00022737"/>
    </source>
</evidence>
<dbReference type="PANTHER" id="PTHR10527">
    <property type="entry name" value="IMPORTIN BETA"/>
    <property type="match status" value="1"/>
</dbReference>
<name>A0A2A4JM02_HELVI</name>
<dbReference type="EMBL" id="NWSH01001138">
    <property type="protein sequence ID" value="PCG72432.1"/>
    <property type="molecule type" value="Genomic_DNA"/>
</dbReference>
<dbReference type="InterPro" id="IPR011989">
    <property type="entry name" value="ARM-like"/>
</dbReference>
<dbReference type="STRING" id="7102.A0A2A4JM02"/>
<keyword evidence="3" id="KW-0963">Cytoplasm</keyword>
<keyword evidence="5" id="KW-0653">Protein transport</keyword>
<dbReference type="SUPFAM" id="SSF48371">
    <property type="entry name" value="ARM repeat"/>
    <property type="match status" value="1"/>
</dbReference>
<evidence type="ECO:0000256" key="5">
    <source>
        <dbReference type="ARBA" id="ARBA00022927"/>
    </source>
</evidence>
<dbReference type="InterPro" id="IPR040122">
    <property type="entry name" value="Importin_beta"/>
</dbReference>
<sequence>MALEVGERDRTDRQWAICIFDDVIEFGGPACVKYQDIFLEPMLNGLREPEAEVRQAAAYGCGVLAQFGGAAFAAAAARAVPLLAALVADPASRALENLNATENAISAVAKIIKYNHSQIDRDEIIRHWLTWLPVTEDTEEAPHVYSLLCELAASGHAALASPDAPKHVIATLAEAFLRDAVPSDNPVFAQMVALVRQIQTNAELFNAVLMQLSSEHKEALQVALST</sequence>
<reference evidence="6" key="1">
    <citation type="submission" date="2017-09" db="EMBL/GenBank/DDBJ databases">
        <title>Contemporary evolution of a Lepidopteran species, Heliothis virescens, in response to modern agricultural practices.</title>
        <authorList>
            <person name="Fritz M.L."/>
            <person name="Deyonke A.M."/>
            <person name="Papanicolaou A."/>
            <person name="Micinski S."/>
            <person name="Westbrook J."/>
            <person name="Gould F."/>
        </authorList>
    </citation>
    <scope>NUCLEOTIDE SEQUENCE [LARGE SCALE GENOMIC DNA]</scope>
    <source>
        <strain evidence="6">HvINT-</strain>
        <tissue evidence="6">Whole body</tissue>
    </source>
</reference>
<keyword evidence="2" id="KW-0813">Transport</keyword>
<organism evidence="6">
    <name type="scientific">Heliothis virescens</name>
    <name type="common">Tobacco budworm moth</name>
    <dbReference type="NCBI Taxonomy" id="7102"/>
    <lineage>
        <taxon>Eukaryota</taxon>
        <taxon>Metazoa</taxon>
        <taxon>Ecdysozoa</taxon>
        <taxon>Arthropoda</taxon>
        <taxon>Hexapoda</taxon>
        <taxon>Insecta</taxon>
        <taxon>Pterygota</taxon>
        <taxon>Neoptera</taxon>
        <taxon>Endopterygota</taxon>
        <taxon>Lepidoptera</taxon>
        <taxon>Glossata</taxon>
        <taxon>Ditrysia</taxon>
        <taxon>Noctuoidea</taxon>
        <taxon>Noctuidae</taxon>
        <taxon>Heliothinae</taxon>
        <taxon>Heliothis</taxon>
    </lineage>
</organism>
<gene>
    <name evidence="6" type="ORF">B5V51_826</name>
</gene>